<dbReference type="Proteomes" id="UP000241507">
    <property type="component" value="Chromosome"/>
</dbReference>
<reference evidence="3" key="1">
    <citation type="submission" date="2018-03" db="EMBL/GenBank/DDBJ databases">
        <title>Gramella fulva sp. nov., isolated from a dry surface of tidal flat.</title>
        <authorList>
            <person name="Hwang S.H."/>
            <person name="Hwang W.M."/>
            <person name="Kang K."/>
            <person name="Ahn T.-Y."/>
        </authorList>
    </citation>
    <scope>NUCLEOTIDE SEQUENCE [LARGE SCALE GENOMIC DNA]</scope>
    <source>
        <strain evidence="3">SH35</strain>
    </source>
</reference>
<feature type="transmembrane region" description="Helical" evidence="1">
    <location>
        <begin position="38"/>
        <end position="57"/>
    </location>
</feature>
<evidence type="ECO:0000313" key="3">
    <source>
        <dbReference type="Proteomes" id="UP000241507"/>
    </source>
</evidence>
<keyword evidence="1" id="KW-0472">Membrane</keyword>
<feature type="transmembrane region" description="Helical" evidence="1">
    <location>
        <begin position="64"/>
        <end position="84"/>
    </location>
</feature>
<keyword evidence="1" id="KW-0812">Transmembrane</keyword>
<evidence type="ECO:0000313" key="2">
    <source>
        <dbReference type="EMBL" id="AVR44865.1"/>
    </source>
</evidence>
<sequence length="127" mass="14688">MTKIVKLGFALALVLGFAYLLEIYFASGDEQVRKLINFSYLYNFGFSALLLSNYIIFKKQLIEFIGFIFLAAGVIRIGLFYFLLQQGDFGDFKENFFLFFVPFILCLGVEILFLARELNRANFNNNN</sequence>
<organism evidence="2 3">
    <name type="scientific">Christiangramia fulva</name>
    <dbReference type="NCBI Taxonomy" id="2126553"/>
    <lineage>
        <taxon>Bacteria</taxon>
        <taxon>Pseudomonadati</taxon>
        <taxon>Bacteroidota</taxon>
        <taxon>Flavobacteriia</taxon>
        <taxon>Flavobacteriales</taxon>
        <taxon>Flavobacteriaceae</taxon>
        <taxon>Christiangramia</taxon>
    </lineage>
</organism>
<evidence type="ECO:0000256" key="1">
    <source>
        <dbReference type="SAM" id="Phobius"/>
    </source>
</evidence>
<dbReference type="AlphaFoldDB" id="A0A2R3Z3M6"/>
<feature type="transmembrane region" description="Helical" evidence="1">
    <location>
        <begin position="7"/>
        <end position="26"/>
    </location>
</feature>
<dbReference type="KEGG" id="grs:C7S20_06065"/>
<feature type="transmembrane region" description="Helical" evidence="1">
    <location>
        <begin position="96"/>
        <end position="115"/>
    </location>
</feature>
<gene>
    <name evidence="2" type="ORF">C7S20_06065</name>
</gene>
<name>A0A2R3Z3M6_9FLAO</name>
<proteinExistence type="predicted"/>
<accession>A0A2R3Z3M6</accession>
<keyword evidence="3" id="KW-1185">Reference proteome</keyword>
<protein>
    <submittedName>
        <fullName evidence="2">Uncharacterized protein</fullName>
    </submittedName>
</protein>
<dbReference type="EMBL" id="CP028136">
    <property type="protein sequence ID" value="AVR44865.1"/>
    <property type="molecule type" value="Genomic_DNA"/>
</dbReference>
<keyword evidence="1" id="KW-1133">Transmembrane helix</keyword>